<geneLocation type="plasmid" evidence="2 3">
    <name>1</name>
</geneLocation>
<dbReference type="RefSeq" id="WP_016343821.1">
    <property type="nucleotide sequence ID" value="NC_021278.1"/>
</dbReference>
<protein>
    <recommendedName>
        <fullName evidence="4">Biofilm regulator BssS</fullName>
    </recommendedName>
</protein>
<reference evidence="2 3" key="1">
    <citation type="journal article" date="2013" name="Genome Announc.">
        <title>Complete Genome Sequence of Mycobacterium massiliense Clinical Strain Asan 50594, Belonging to the Type II Genotype.</title>
        <authorList>
            <person name="Kim B.J."/>
            <person name="Kim B.R."/>
            <person name="Hong S.H."/>
            <person name="Seok S.H."/>
            <person name="Kook Y.H."/>
            <person name="Kim B.J."/>
        </authorList>
    </citation>
    <scope>NUCLEOTIDE SEQUENCE [LARGE SCALE GENOMIC DNA]</scope>
    <source>
        <strain evidence="2 3">50594</strain>
    </source>
</reference>
<organism evidence="2 3">
    <name type="scientific">Mycobacteroides abscessus subsp. bolletii 50594</name>
    <dbReference type="NCBI Taxonomy" id="1303024"/>
    <lineage>
        <taxon>Bacteria</taxon>
        <taxon>Bacillati</taxon>
        <taxon>Actinomycetota</taxon>
        <taxon>Actinomycetes</taxon>
        <taxon>Mycobacteriales</taxon>
        <taxon>Mycobacteriaceae</taxon>
        <taxon>Mycobacteroides</taxon>
        <taxon>Mycobacteroides abscessus</taxon>
    </lineage>
</organism>
<dbReference type="Proteomes" id="UP000013961">
    <property type="component" value="Plasmid 1"/>
</dbReference>
<dbReference type="InterPro" id="IPR019710">
    <property type="entry name" value="DUF4226"/>
</dbReference>
<proteinExistence type="predicted"/>
<sequence>MTAWADVVTGNLLSGISQIIGGPVPQSPNPAGTGTGTSAITNRDDLSDAQKAVLKYQGIDPDTASLEEINRSLGLPKPGPVPAGTPPPDINSPQNTDPRVNNPPPPTPPAGRDGTPPVTPVGDGKDDDTPLSGAAAEAAKRLDETLGQHRSAINDADEKLADAILNAQSSSEAGKTKLKQLQDSIITEIERIGPSLDTQAGQMQLAEFLRGKASEILNVANNAELDAQSHAALLDGVAAQLDAIGANDPKAGKEGEGNTPGQPDQPGGNQPATPPGEAATPGAPGDPGLPTNDPLLNGLASDPLMQGLGSLLGPGARTMRAPPPTPKPGARWPTNHAAPQSMRSTHANAGCRPKRTRTAPWPPSCAPPPPSSTR</sequence>
<keyword evidence="2" id="KW-0614">Plasmid</keyword>
<accession>A0AB33AIQ9</accession>
<name>A0AB33AIQ9_9MYCO</name>
<evidence type="ECO:0000313" key="3">
    <source>
        <dbReference type="Proteomes" id="UP000013961"/>
    </source>
</evidence>
<gene>
    <name evidence="2" type="ORF">MASS_1p0043</name>
</gene>
<feature type="compositionally biased region" description="Pro residues" evidence="1">
    <location>
        <begin position="77"/>
        <end position="90"/>
    </location>
</feature>
<evidence type="ECO:0008006" key="4">
    <source>
        <dbReference type="Google" id="ProtNLM"/>
    </source>
</evidence>
<dbReference type="AlphaFoldDB" id="A0AB33AIQ9"/>
<feature type="compositionally biased region" description="Polar residues" evidence="1">
    <location>
        <begin position="337"/>
        <end position="347"/>
    </location>
</feature>
<dbReference type="KEGG" id="mabb:MASS_1p0043"/>
<dbReference type="Pfam" id="PF10774">
    <property type="entry name" value="DUF4226"/>
    <property type="match status" value="1"/>
</dbReference>
<feature type="region of interest" description="Disordered" evidence="1">
    <location>
        <begin position="19"/>
        <end position="154"/>
    </location>
</feature>
<feature type="compositionally biased region" description="Polar residues" evidence="1">
    <location>
        <begin position="29"/>
        <end position="41"/>
    </location>
</feature>
<dbReference type="EMBL" id="CP004375">
    <property type="protein sequence ID" value="AGM31603.1"/>
    <property type="molecule type" value="Genomic_DNA"/>
</dbReference>
<feature type="compositionally biased region" description="Low complexity" evidence="1">
    <location>
        <begin position="257"/>
        <end position="291"/>
    </location>
</feature>
<feature type="region of interest" description="Disordered" evidence="1">
    <location>
        <begin position="245"/>
        <end position="374"/>
    </location>
</feature>
<evidence type="ECO:0000256" key="1">
    <source>
        <dbReference type="SAM" id="MobiDB-lite"/>
    </source>
</evidence>
<feature type="compositionally biased region" description="Pro residues" evidence="1">
    <location>
        <begin position="360"/>
        <end position="374"/>
    </location>
</feature>
<feature type="compositionally biased region" description="Basic and acidic residues" evidence="1">
    <location>
        <begin position="138"/>
        <end position="147"/>
    </location>
</feature>
<evidence type="ECO:0000313" key="2">
    <source>
        <dbReference type="EMBL" id="AGM31603.1"/>
    </source>
</evidence>